<evidence type="ECO:0000313" key="1">
    <source>
        <dbReference type="EMBL" id="OQD93199.1"/>
    </source>
</evidence>
<dbReference type="EMBL" id="MDYO01000034">
    <property type="protein sequence ID" value="OQD93199.1"/>
    <property type="molecule type" value="Genomic_DNA"/>
</dbReference>
<dbReference type="AlphaFoldDB" id="A0A1V6QVF8"/>
<evidence type="ECO:0000313" key="2">
    <source>
        <dbReference type="Proteomes" id="UP000191612"/>
    </source>
</evidence>
<sequence>MAAILANSEGLSATSFNPFVAHVLLEANPVPTLPRALLRKNLLDQEQTRRKTKDISYRIIWRRLMKIHYSIASSPCQ</sequence>
<protein>
    <submittedName>
        <fullName evidence="1">Uncharacterized protein</fullName>
    </submittedName>
</protein>
<name>A0A1V6QVF8_9EURO</name>
<dbReference type="Proteomes" id="UP000191612">
    <property type="component" value="Unassembled WGS sequence"/>
</dbReference>
<reference evidence="2" key="1">
    <citation type="journal article" date="2017" name="Nat. Microbiol.">
        <title>Global analysis of biosynthetic gene clusters reveals vast potential of secondary metabolite production in Penicillium species.</title>
        <authorList>
            <person name="Nielsen J.C."/>
            <person name="Grijseels S."/>
            <person name="Prigent S."/>
            <person name="Ji B."/>
            <person name="Dainat J."/>
            <person name="Nielsen K.F."/>
            <person name="Frisvad J.C."/>
            <person name="Workman M."/>
            <person name="Nielsen J."/>
        </authorList>
    </citation>
    <scope>NUCLEOTIDE SEQUENCE [LARGE SCALE GENOMIC DNA]</scope>
    <source>
        <strain evidence="2">IBT 29525</strain>
    </source>
</reference>
<accession>A0A1V6QVF8</accession>
<organism evidence="1 2">
    <name type="scientific">Penicillium solitum</name>
    <dbReference type="NCBI Taxonomy" id="60172"/>
    <lineage>
        <taxon>Eukaryota</taxon>
        <taxon>Fungi</taxon>
        <taxon>Dikarya</taxon>
        <taxon>Ascomycota</taxon>
        <taxon>Pezizomycotina</taxon>
        <taxon>Eurotiomycetes</taxon>
        <taxon>Eurotiomycetidae</taxon>
        <taxon>Eurotiales</taxon>
        <taxon>Aspergillaceae</taxon>
        <taxon>Penicillium</taxon>
    </lineage>
</organism>
<gene>
    <name evidence="1" type="ORF">PENSOL_c034G09837</name>
</gene>
<keyword evidence="2" id="KW-1185">Reference proteome</keyword>
<comment type="caution">
    <text evidence="1">The sequence shown here is derived from an EMBL/GenBank/DDBJ whole genome shotgun (WGS) entry which is preliminary data.</text>
</comment>
<proteinExistence type="predicted"/>